<proteinExistence type="predicted"/>
<dbReference type="RefSeq" id="WP_211560719.1">
    <property type="nucleotide sequence ID" value="NZ_JAGVRK010000001.1"/>
</dbReference>
<evidence type="ECO:0000313" key="2">
    <source>
        <dbReference type="Proteomes" id="UP000682403"/>
    </source>
</evidence>
<name>A0ABS5LI64_9BACI</name>
<dbReference type="EMBL" id="JAGVRK010000001">
    <property type="protein sequence ID" value="MBS2970441.1"/>
    <property type="molecule type" value="Genomic_DNA"/>
</dbReference>
<evidence type="ECO:0000313" key="1">
    <source>
        <dbReference type="EMBL" id="MBS2970441.1"/>
    </source>
</evidence>
<accession>A0ABS5LI64</accession>
<dbReference type="InterPro" id="IPR020140">
    <property type="entry name" value="Uncharacterised_YusG"/>
</dbReference>
<sequence>MTLKKQRIDVTDKVTGKFADGQMNLYLDNQPIGTMIYGVEGGSKFELKNGFEANEDRFYQMADVPVKPDEKYVDCDDENGWC</sequence>
<keyword evidence="2" id="KW-1185">Reference proteome</keyword>
<protein>
    <submittedName>
        <fullName evidence="1">YusG family protein</fullName>
    </submittedName>
</protein>
<dbReference type="Proteomes" id="UP000682403">
    <property type="component" value="Unassembled WGS sequence"/>
</dbReference>
<comment type="caution">
    <text evidence="1">The sequence shown here is derived from an EMBL/GenBank/DDBJ whole genome shotgun (WGS) entry which is preliminary data.</text>
</comment>
<dbReference type="Pfam" id="PF10830">
    <property type="entry name" value="DUF2553"/>
    <property type="match status" value="1"/>
</dbReference>
<gene>
    <name evidence="1" type="ORF">J9317_16965</name>
</gene>
<reference evidence="1 2" key="1">
    <citation type="submission" date="2021-04" db="EMBL/GenBank/DDBJ databases">
        <title>Metabacillus sp. strain KIGAM252 whole genome sequence.</title>
        <authorList>
            <person name="Seo M.-J."/>
            <person name="Cho E.-S."/>
            <person name="Hwang C.Y."/>
            <person name="Yoon D.J."/>
        </authorList>
    </citation>
    <scope>NUCLEOTIDE SEQUENCE [LARGE SCALE GENOMIC DNA]</scope>
    <source>
        <strain evidence="1 2">KIGAM252</strain>
    </source>
</reference>
<organism evidence="1 2">
    <name type="scientific">Metabacillus flavus</name>
    <dbReference type="NCBI Taxonomy" id="2823519"/>
    <lineage>
        <taxon>Bacteria</taxon>
        <taxon>Bacillati</taxon>
        <taxon>Bacillota</taxon>
        <taxon>Bacilli</taxon>
        <taxon>Bacillales</taxon>
        <taxon>Bacillaceae</taxon>
        <taxon>Metabacillus</taxon>
    </lineage>
</organism>